<dbReference type="STRING" id="4540.A0A3L6Q7W1"/>
<dbReference type="CDD" id="cd00121">
    <property type="entry name" value="MATH"/>
    <property type="match status" value="1"/>
</dbReference>
<dbReference type="Gene3D" id="2.60.210.10">
    <property type="entry name" value="Apoptosis, Tumor Necrosis Factor Receptor Associated Protein 2, Chain A"/>
    <property type="match status" value="1"/>
</dbReference>
<name>A0A3L6Q7W1_PANMI</name>
<dbReference type="SUPFAM" id="SSF49599">
    <property type="entry name" value="TRAF domain-like"/>
    <property type="match status" value="1"/>
</dbReference>
<dbReference type="Pfam" id="PF22486">
    <property type="entry name" value="MATH_2"/>
    <property type="match status" value="1"/>
</dbReference>
<dbReference type="Proteomes" id="UP000275267">
    <property type="component" value="Unassembled WGS sequence"/>
</dbReference>
<dbReference type="OrthoDB" id="694498at2759"/>
<keyword evidence="3" id="KW-1185">Reference proteome</keyword>
<dbReference type="InterPro" id="IPR008974">
    <property type="entry name" value="TRAF-like"/>
</dbReference>
<dbReference type="PROSITE" id="PS50144">
    <property type="entry name" value="MATH"/>
    <property type="match status" value="1"/>
</dbReference>
<dbReference type="EMBL" id="PQIB02000013">
    <property type="protein sequence ID" value="RLM74210.1"/>
    <property type="molecule type" value="Genomic_DNA"/>
</dbReference>
<reference evidence="3" key="1">
    <citation type="journal article" date="2019" name="Nat. Commun.">
        <title>The genome of broomcorn millet.</title>
        <authorList>
            <person name="Zou C."/>
            <person name="Miki D."/>
            <person name="Li D."/>
            <person name="Tang Q."/>
            <person name="Xiao L."/>
            <person name="Rajput S."/>
            <person name="Deng P."/>
            <person name="Jia W."/>
            <person name="Huang R."/>
            <person name="Zhang M."/>
            <person name="Sun Y."/>
            <person name="Hu J."/>
            <person name="Fu X."/>
            <person name="Schnable P.S."/>
            <person name="Li F."/>
            <person name="Zhang H."/>
            <person name="Feng B."/>
            <person name="Zhu X."/>
            <person name="Liu R."/>
            <person name="Schnable J.C."/>
            <person name="Zhu J.-K."/>
            <person name="Zhang H."/>
        </authorList>
    </citation>
    <scope>NUCLEOTIDE SEQUENCE [LARGE SCALE GENOMIC DNA]</scope>
</reference>
<gene>
    <name evidence="2" type="ORF">C2845_PM15G22710</name>
</gene>
<protein>
    <recommendedName>
        <fullName evidence="1">MATH domain-containing protein</fullName>
    </recommendedName>
</protein>
<feature type="domain" description="MATH" evidence="1">
    <location>
        <begin position="28"/>
        <end position="93"/>
    </location>
</feature>
<evidence type="ECO:0000313" key="2">
    <source>
        <dbReference type="EMBL" id="RLM74210.1"/>
    </source>
</evidence>
<accession>A0A3L6Q7W1</accession>
<organism evidence="2 3">
    <name type="scientific">Panicum miliaceum</name>
    <name type="common">Proso millet</name>
    <name type="synonym">Broomcorn millet</name>
    <dbReference type="NCBI Taxonomy" id="4540"/>
    <lineage>
        <taxon>Eukaryota</taxon>
        <taxon>Viridiplantae</taxon>
        <taxon>Streptophyta</taxon>
        <taxon>Embryophyta</taxon>
        <taxon>Tracheophyta</taxon>
        <taxon>Spermatophyta</taxon>
        <taxon>Magnoliopsida</taxon>
        <taxon>Liliopsida</taxon>
        <taxon>Poales</taxon>
        <taxon>Poaceae</taxon>
        <taxon>PACMAD clade</taxon>
        <taxon>Panicoideae</taxon>
        <taxon>Panicodae</taxon>
        <taxon>Paniceae</taxon>
        <taxon>Panicinae</taxon>
        <taxon>Panicum</taxon>
        <taxon>Panicum sect. Panicum</taxon>
    </lineage>
</organism>
<evidence type="ECO:0000313" key="3">
    <source>
        <dbReference type="Proteomes" id="UP000275267"/>
    </source>
</evidence>
<proteinExistence type="predicted"/>
<evidence type="ECO:0000259" key="1">
    <source>
        <dbReference type="PROSITE" id="PS50144"/>
    </source>
</evidence>
<comment type="caution">
    <text evidence="2">The sequence shown here is derived from an EMBL/GenBank/DDBJ whole genome shotgun (WGS) entry which is preliminary data.</text>
</comment>
<dbReference type="AlphaFoldDB" id="A0A3L6Q7W1"/>
<sequence length="93" mass="9906">MAYSSSCSSSANQTLPYTSSTCSTQSIEATHDFVVTNFSLLDGMGLGKHVSSGTFSVGGTDWSIRLFPDGAETKAHVSVLLSFLRGPCAWYED</sequence>
<dbReference type="InterPro" id="IPR002083">
    <property type="entry name" value="MATH/TRAF_dom"/>
</dbReference>